<reference evidence="2" key="1">
    <citation type="journal article" date="2019" name="Int. J. Syst. Evol. Microbiol.">
        <title>The Global Catalogue of Microorganisms (GCM) 10K type strain sequencing project: providing services to taxonomists for standard genome sequencing and annotation.</title>
        <authorList>
            <consortium name="The Broad Institute Genomics Platform"/>
            <consortium name="The Broad Institute Genome Sequencing Center for Infectious Disease"/>
            <person name="Wu L."/>
            <person name="Ma J."/>
        </authorList>
    </citation>
    <scope>NUCLEOTIDE SEQUENCE [LARGE SCALE GENOMIC DNA]</scope>
    <source>
        <strain evidence="2">SYNS20</strain>
    </source>
</reference>
<sequence>MNIFSGAGIDLDLTNGGTEVFAETLMLAVSDLAEAPWDFRFAALLNRQDQNVMGRGAVAFCLEDIDWGSTAEYRARAKDFVLRAILLALQRHRWDELGYEPPYAEQYLRQFHTMVDAHEPAPAPPLNSEFPGPDEAAIACCAQHRLLSALPMWDCCLFCHRTLYETGVS</sequence>
<accession>A0ABW2JRS7</accession>
<dbReference type="RefSeq" id="WP_381837304.1">
    <property type="nucleotide sequence ID" value="NZ_JBHTCF010000018.1"/>
</dbReference>
<protein>
    <submittedName>
        <fullName evidence="1">Uncharacterized protein</fullName>
    </submittedName>
</protein>
<gene>
    <name evidence="1" type="ORF">ACFQVC_32325</name>
</gene>
<name>A0ABW2JRS7_9ACTN</name>
<keyword evidence="2" id="KW-1185">Reference proteome</keyword>
<evidence type="ECO:0000313" key="1">
    <source>
        <dbReference type="EMBL" id="MFC7308889.1"/>
    </source>
</evidence>
<evidence type="ECO:0000313" key="2">
    <source>
        <dbReference type="Proteomes" id="UP001596523"/>
    </source>
</evidence>
<dbReference type="EMBL" id="JBHTCF010000018">
    <property type="protein sequence ID" value="MFC7308889.1"/>
    <property type="molecule type" value="Genomic_DNA"/>
</dbReference>
<comment type="caution">
    <text evidence="1">The sequence shown here is derived from an EMBL/GenBank/DDBJ whole genome shotgun (WGS) entry which is preliminary data.</text>
</comment>
<organism evidence="1 2">
    <name type="scientific">Streptomyces monticola</name>
    <dbReference type="NCBI Taxonomy" id="2666263"/>
    <lineage>
        <taxon>Bacteria</taxon>
        <taxon>Bacillati</taxon>
        <taxon>Actinomycetota</taxon>
        <taxon>Actinomycetes</taxon>
        <taxon>Kitasatosporales</taxon>
        <taxon>Streptomycetaceae</taxon>
        <taxon>Streptomyces</taxon>
    </lineage>
</organism>
<proteinExistence type="predicted"/>
<dbReference type="Proteomes" id="UP001596523">
    <property type="component" value="Unassembled WGS sequence"/>
</dbReference>